<dbReference type="GO" id="GO:0005737">
    <property type="term" value="C:cytoplasm"/>
    <property type="evidence" value="ECO:0007669"/>
    <property type="project" value="TreeGrafter"/>
</dbReference>
<evidence type="ECO:0000313" key="3">
    <source>
        <dbReference type="Proteomes" id="UP000515860"/>
    </source>
</evidence>
<keyword evidence="3" id="KW-1185">Reference proteome</keyword>
<organism evidence="2 3">
    <name type="scientific">Wansuia hejianensis</name>
    <dbReference type="NCBI Taxonomy" id="2763667"/>
    <lineage>
        <taxon>Bacteria</taxon>
        <taxon>Bacillati</taxon>
        <taxon>Bacillota</taxon>
        <taxon>Clostridia</taxon>
        <taxon>Lachnospirales</taxon>
        <taxon>Lachnospiraceae</taxon>
        <taxon>Wansuia</taxon>
    </lineage>
</organism>
<dbReference type="Pfam" id="PF02492">
    <property type="entry name" value="cobW"/>
    <property type="match status" value="1"/>
</dbReference>
<dbReference type="InterPro" id="IPR003495">
    <property type="entry name" value="CobW/HypB/UreG_nucleotide-bd"/>
</dbReference>
<dbReference type="EMBL" id="CP060635">
    <property type="protein sequence ID" value="QNM08176.1"/>
    <property type="molecule type" value="Genomic_DNA"/>
</dbReference>
<dbReference type="RefSeq" id="WP_118648601.1">
    <property type="nucleotide sequence ID" value="NZ_CP060635.1"/>
</dbReference>
<dbReference type="SUPFAM" id="SSF52540">
    <property type="entry name" value="P-loop containing nucleoside triphosphate hydrolases"/>
    <property type="match status" value="1"/>
</dbReference>
<reference evidence="2 3" key="1">
    <citation type="submission" date="2020-08" db="EMBL/GenBank/DDBJ databases">
        <authorList>
            <person name="Liu C."/>
            <person name="Sun Q."/>
        </authorList>
    </citation>
    <scope>NUCLEOTIDE SEQUENCE [LARGE SCALE GENOMIC DNA]</scope>
    <source>
        <strain evidence="2 3">NSJ-29</strain>
    </source>
</reference>
<protein>
    <submittedName>
        <fullName evidence="2">Cobalamin biosynthesis protein P47K</fullName>
    </submittedName>
</protein>
<feature type="domain" description="CobW/HypB/UreG nucleotide-binding" evidence="1">
    <location>
        <begin position="3"/>
        <end position="178"/>
    </location>
</feature>
<dbReference type="InterPro" id="IPR027417">
    <property type="entry name" value="P-loop_NTPase"/>
</dbReference>
<evidence type="ECO:0000259" key="1">
    <source>
        <dbReference type="Pfam" id="PF02492"/>
    </source>
</evidence>
<dbReference type="KEGG" id="whj:H9Q79_14985"/>
<name>A0A7G9GBJ4_9FIRM</name>
<proteinExistence type="predicted"/>
<dbReference type="InterPro" id="IPR051316">
    <property type="entry name" value="Zinc-reg_GTPase_activator"/>
</dbReference>
<sequence>MKILVFGGFLGAGKTTVIMQMVRHMVSMDQNVKSKVVLLENEIGNSGIDDQAIAGTGLRVETLFSGCVCCTMAGEMIENIKYIAKKFSPEWIVLETTGMAYPSKIKQNIRENFPELECRLMCLVDARRWKRLQRVPELRQFSGDQLEGADTVLVNKCDLVSDKELMEVDASVREMNDKPLLVHIVAKNEMSDDVWRKILEGGEGL</sequence>
<dbReference type="AlphaFoldDB" id="A0A7G9GBJ4"/>
<accession>A0A7G9GBJ4</accession>
<gene>
    <name evidence="2" type="ORF">H9Q79_14985</name>
</gene>
<dbReference type="Proteomes" id="UP000515860">
    <property type="component" value="Chromosome"/>
</dbReference>
<dbReference type="PANTHER" id="PTHR13748:SF62">
    <property type="entry name" value="COBW DOMAIN-CONTAINING PROTEIN"/>
    <property type="match status" value="1"/>
</dbReference>
<dbReference type="Gene3D" id="3.40.50.300">
    <property type="entry name" value="P-loop containing nucleotide triphosphate hydrolases"/>
    <property type="match status" value="1"/>
</dbReference>
<evidence type="ECO:0000313" key="2">
    <source>
        <dbReference type="EMBL" id="QNM08176.1"/>
    </source>
</evidence>
<dbReference type="PANTHER" id="PTHR13748">
    <property type="entry name" value="COBW-RELATED"/>
    <property type="match status" value="1"/>
</dbReference>